<dbReference type="PANTHER" id="PTHR31084">
    <property type="entry name" value="ALPHA-L-FUCOSIDASE 2"/>
    <property type="match status" value="1"/>
</dbReference>
<dbReference type="InterPro" id="IPR008928">
    <property type="entry name" value="6-hairpin_glycosidase_sf"/>
</dbReference>
<gene>
    <name evidence="4" type="ORF">SAMN06269250_2730</name>
</gene>
<keyword evidence="5" id="KW-1185">Reference proteome</keyword>
<dbReference type="SUPFAM" id="SSF48208">
    <property type="entry name" value="Six-hairpin glycosidases"/>
    <property type="match status" value="1"/>
</dbReference>
<feature type="domain" description="Glycosyl hydrolase family 95 N-terminal" evidence="1">
    <location>
        <begin position="67"/>
        <end position="342"/>
    </location>
</feature>
<dbReference type="Gene3D" id="2.60.40.1180">
    <property type="entry name" value="Golgi alpha-mannosidase II"/>
    <property type="match status" value="1"/>
</dbReference>
<dbReference type="GO" id="GO:0004560">
    <property type="term" value="F:alpha-L-fucosidase activity"/>
    <property type="evidence" value="ECO:0007669"/>
    <property type="project" value="InterPro"/>
</dbReference>
<dbReference type="Pfam" id="PF22124">
    <property type="entry name" value="Glyco_hydro_95_cat"/>
    <property type="match status" value="1"/>
</dbReference>
<protein>
    <submittedName>
        <fullName evidence="4">Alpha-L-fucosidase 2</fullName>
    </submittedName>
</protein>
<proteinExistence type="predicted"/>
<organism evidence="4 5">
    <name type="scientific">Spirosoma fluviale</name>
    <dbReference type="NCBI Taxonomy" id="1597977"/>
    <lineage>
        <taxon>Bacteria</taxon>
        <taxon>Pseudomonadati</taxon>
        <taxon>Bacteroidota</taxon>
        <taxon>Cytophagia</taxon>
        <taxon>Cytophagales</taxon>
        <taxon>Cytophagaceae</taxon>
        <taxon>Spirosoma</taxon>
    </lineage>
</organism>
<evidence type="ECO:0000259" key="1">
    <source>
        <dbReference type="Pfam" id="PF14498"/>
    </source>
</evidence>
<dbReference type="InterPro" id="IPR049053">
    <property type="entry name" value="AFCA-like_C"/>
</dbReference>
<dbReference type="PANTHER" id="PTHR31084:SF0">
    <property type="entry name" value="ALPHA-L-FUCOSIDASE 2"/>
    <property type="match status" value="1"/>
</dbReference>
<evidence type="ECO:0000313" key="4">
    <source>
        <dbReference type="EMBL" id="SOD88562.1"/>
    </source>
</evidence>
<dbReference type="FunFam" id="1.50.10.10:FF:000028">
    <property type="entry name" value="Alpha-L-fucosidase 2"/>
    <property type="match status" value="1"/>
</dbReference>
<dbReference type="PIRSF" id="PIRSF007663">
    <property type="entry name" value="UCP007663"/>
    <property type="match status" value="1"/>
</dbReference>
<dbReference type="Pfam" id="PF21307">
    <property type="entry name" value="Glyco_hydro_95_C"/>
    <property type="match status" value="1"/>
</dbReference>
<dbReference type="GO" id="GO:0005975">
    <property type="term" value="P:carbohydrate metabolic process"/>
    <property type="evidence" value="ECO:0007669"/>
    <property type="project" value="InterPro"/>
</dbReference>
<dbReference type="Gene3D" id="2.70.98.50">
    <property type="entry name" value="putative glycoside hydrolase family protein from bacillus halodurans"/>
    <property type="match status" value="1"/>
</dbReference>
<dbReference type="InterPro" id="IPR013780">
    <property type="entry name" value="Glyco_hydro_b"/>
</dbReference>
<feature type="domain" description="Glycosyl hydrolase family 95 catalytic" evidence="3">
    <location>
        <begin position="371"/>
        <end position="781"/>
    </location>
</feature>
<dbReference type="Proteomes" id="UP000219452">
    <property type="component" value="Unassembled WGS sequence"/>
</dbReference>
<dbReference type="InterPro" id="IPR027414">
    <property type="entry name" value="GH95_N_dom"/>
</dbReference>
<dbReference type="InterPro" id="IPR054363">
    <property type="entry name" value="GH95_cat"/>
</dbReference>
<feature type="domain" description="Alpha fucosidase A-like C-terminal" evidence="2">
    <location>
        <begin position="783"/>
        <end position="853"/>
    </location>
</feature>
<accession>A0A286FZE0</accession>
<reference evidence="5" key="1">
    <citation type="submission" date="2017-09" db="EMBL/GenBank/DDBJ databases">
        <authorList>
            <person name="Varghese N."/>
            <person name="Submissions S."/>
        </authorList>
    </citation>
    <scope>NUCLEOTIDE SEQUENCE [LARGE SCALE GENOMIC DNA]</scope>
    <source>
        <strain evidence="5">DSM 29961</strain>
    </source>
</reference>
<dbReference type="InterPro" id="IPR016518">
    <property type="entry name" value="Alpha-L-fucosidase"/>
</dbReference>
<evidence type="ECO:0000259" key="3">
    <source>
        <dbReference type="Pfam" id="PF22124"/>
    </source>
</evidence>
<evidence type="ECO:0000313" key="5">
    <source>
        <dbReference type="Proteomes" id="UP000219452"/>
    </source>
</evidence>
<dbReference type="Pfam" id="PF14498">
    <property type="entry name" value="Glyco_hyd_65N_2"/>
    <property type="match status" value="1"/>
</dbReference>
<name>A0A286FZE0_9BACT</name>
<dbReference type="EMBL" id="OCNH01000002">
    <property type="protein sequence ID" value="SOD88562.1"/>
    <property type="molecule type" value="Genomic_DNA"/>
</dbReference>
<dbReference type="AlphaFoldDB" id="A0A286FZE0"/>
<sequence>MKKRSLSVRKVVVVAPPLFLGEGLGWGSLLGTSSYCSLTTMSRLIHLLFFLLLPGVHSFGQSSSQTLWYDKPAAVWSEALPLGNGYMGAMVFGDPAKEHLQLNEGTLYSGDPTGTFKTVNVRKDFKQVSALLASGNYQEAQALIAREWLGRNHQLYQPMGDFWIDVDHKNAPVSNYKRQLDLATATATTTYKADNTTYTRTYFASYPDHVIVVKLTANGPGKINCSFHFSTPHKPTASYVAQGNTLTMRGKVPGFGLRRTFEQVEKLGDQYKYPEVYEKNGQRKPGVENMLYDREINGLGMSFETRVKAINTGGRVSSGNGTLTVQDASEVVFVLSAATSFNGFDKSPAYEGVAPKPILDQRFNIIEKKPYAELYRTHLADYKNLFDRVDLQLAAETEQSQLPTDKRVESFSNGKDPAFAALYFQYGRYLMIAGSRPGGQPLNLQGIWNDQMTPPWNGGYTININAQMNYWPAELTNLSECQEPFFKAVKELAVNGRETARNMYGNDGWVAHHNMDIWRHAEPIDNCNCAFWPMAAGWLTSHFWEKYLFNGDRTFLKKDVFPLLKGAVQFYQGWLVKNEQGYLVTPVGHSPEQNFLYDGKKQATFSPGPTMDMAIIRESFSRYVEACKTLGIDDAFTTGVKQNLGQLLPYQIGKYGQLQEWQDDFADADVQHRHFSHLYAMHPSNQINTRSTPELAAAAKRVMERRGDGATGWSMGWKVNVWARLHDGDHALKLITNLFKLIRTDSTHMSGGGTYPNLFCAHPPFQIDGNFGATAGIAEMLVQSHAGEIHLLPALPKAWHTGRVKGLKARGGYTVDMEWKAGKLTKAVVHSALGGNCRIRTNDQMTVQPTGRSSGQAVNPLFSFVDAGKPIIKDQTKLGEMPAVKGFTIGLKTEKGKQYEIR</sequence>
<evidence type="ECO:0000259" key="2">
    <source>
        <dbReference type="Pfam" id="PF21307"/>
    </source>
</evidence>